<name>A0AA91Q2N7_CLALS</name>
<dbReference type="Proteomes" id="UP000195602">
    <property type="component" value="Unassembled WGS sequence"/>
</dbReference>
<evidence type="ECO:0000256" key="5">
    <source>
        <dbReference type="ARBA" id="ARBA00038013"/>
    </source>
</evidence>
<feature type="signal peptide" evidence="8">
    <location>
        <begin position="1"/>
        <end position="21"/>
    </location>
</feature>
<reference evidence="9 10" key="1">
    <citation type="submission" date="2017-04" db="EMBL/GenBank/DDBJ databases">
        <title>Draft genome of the yeast Clavispora lusitaniae type strain CBS 6936.</title>
        <authorList>
            <person name="Durrens P."/>
            <person name="Klopp C."/>
            <person name="Biteau N."/>
            <person name="Fitton-Ouhabi V."/>
            <person name="Dementhon K."/>
            <person name="Accoceberry I."/>
            <person name="Sherman D.J."/>
            <person name="Noel T."/>
        </authorList>
    </citation>
    <scope>NUCLEOTIDE SEQUENCE [LARGE SCALE GENOMIC DNA]</scope>
    <source>
        <strain evidence="9 10">CBS 6936</strain>
    </source>
</reference>
<feature type="chain" id="PRO_5041662395" evidence="8">
    <location>
        <begin position="22"/>
        <end position="239"/>
    </location>
</feature>
<feature type="transmembrane region" description="Helical" evidence="7">
    <location>
        <begin position="63"/>
        <end position="80"/>
    </location>
</feature>
<comment type="similarity">
    <text evidence="5">Belongs to the ATG33 family.</text>
</comment>
<dbReference type="GO" id="GO:0016236">
    <property type="term" value="P:macroautophagy"/>
    <property type="evidence" value="ECO:0007669"/>
    <property type="project" value="TreeGrafter"/>
</dbReference>
<sequence>MGKCITVVKLVGFSSLGMLTASLTYQSLQSIPELIRRLNNQVSITSAKGVLDSIFTNSLVSKAANVSLAGIATALFTMAFKYSPPSGRHPYLVYSALGAPLALAAWAIRGARAECNMLKRTRSRAQAQAQAQTMREGKKTPVPPAQEDEEDASALGRSYVHVSDDSTAASTPASSTPGSPQHAPAEVLSIEQEVEDAILKKAYVHDLQTLQQSYFMASAVSGVGLAVCAVGMIGDLFFL</sequence>
<dbReference type="KEGG" id="clus:A9F13_03g00847"/>
<feature type="transmembrane region" description="Helical" evidence="7">
    <location>
        <begin position="92"/>
        <end position="111"/>
    </location>
</feature>
<dbReference type="EMBL" id="LYUB02000003">
    <property type="protein sequence ID" value="OVF09959.1"/>
    <property type="molecule type" value="Genomic_DNA"/>
</dbReference>
<dbReference type="AlphaFoldDB" id="A0AA91Q2N7"/>
<dbReference type="PANTHER" id="PTHR37278:SF1">
    <property type="entry name" value="AUTOPHAGY-RELATED PROTEIN 33-RELATED"/>
    <property type="match status" value="1"/>
</dbReference>
<comment type="subcellular location">
    <subcellularLocation>
        <location evidence="1">Membrane</location>
        <topology evidence="1">Multi-pass membrane protein</topology>
    </subcellularLocation>
</comment>
<feature type="region of interest" description="Disordered" evidence="6">
    <location>
        <begin position="165"/>
        <end position="184"/>
    </location>
</feature>
<protein>
    <submittedName>
        <fullName evidence="9">Autophagy-related protein</fullName>
    </submittedName>
</protein>
<evidence type="ECO:0000313" key="10">
    <source>
        <dbReference type="Proteomes" id="UP000195602"/>
    </source>
</evidence>
<evidence type="ECO:0000256" key="3">
    <source>
        <dbReference type="ARBA" id="ARBA00022989"/>
    </source>
</evidence>
<dbReference type="InterPro" id="IPR051668">
    <property type="entry name" value="ATG33"/>
</dbReference>
<dbReference type="GO" id="GO:0005741">
    <property type="term" value="C:mitochondrial outer membrane"/>
    <property type="evidence" value="ECO:0007669"/>
    <property type="project" value="TreeGrafter"/>
</dbReference>
<evidence type="ECO:0000256" key="7">
    <source>
        <dbReference type="SAM" id="Phobius"/>
    </source>
</evidence>
<accession>A0AA91Q2N7</accession>
<feature type="compositionally biased region" description="Low complexity" evidence="6">
    <location>
        <begin position="165"/>
        <end position="180"/>
    </location>
</feature>
<keyword evidence="4 7" id="KW-0472">Membrane</keyword>
<keyword evidence="2 7" id="KW-0812">Transmembrane</keyword>
<evidence type="ECO:0000256" key="2">
    <source>
        <dbReference type="ARBA" id="ARBA00022692"/>
    </source>
</evidence>
<dbReference type="PANTHER" id="PTHR37278">
    <property type="entry name" value="AUTOPHAGY-RELATED PROTEIN 33-RELATED"/>
    <property type="match status" value="1"/>
</dbReference>
<dbReference type="GO" id="GO:0000422">
    <property type="term" value="P:autophagy of mitochondrion"/>
    <property type="evidence" value="ECO:0007669"/>
    <property type="project" value="TreeGrafter"/>
</dbReference>
<evidence type="ECO:0000256" key="6">
    <source>
        <dbReference type="SAM" id="MobiDB-lite"/>
    </source>
</evidence>
<evidence type="ECO:0000256" key="8">
    <source>
        <dbReference type="SAM" id="SignalP"/>
    </source>
</evidence>
<keyword evidence="8" id="KW-0732">Signal</keyword>
<gene>
    <name evidence="9" type="ORF">A9F13_03g00847</name>
</gene>
<keyword evidence="3 7" id="KW-1133">Transmembrane helix</keyword>
<comment type="caution">
    <text evidence="9">The sequence shown here is derived from an EMBL/GenBank/DDBJ whole genome shotgun (WGS) entry which is preliminary data.</text>
</comment>
<feature type="region of interest" description="Disordered" evidence="6">
    <location>
        <begin position="121"/>
        <end position="154"/>
    </location>
</feature>
<organism evidence="9 10">
    <name type="scientific">Clavispora lusitaniae</name>
    <name type="common">Candida lusitaniae</name>
    <dbReference type="NCBI Taxonomy" id="36911"/>
    <lineage>
        <taxon>Eukaryota</taxon>
        <taxon>Fungi</taxon>
        <taxon>Dikarya</taxon>
        <taxon>Ascomycota</taxon>
        <taxon>Saccharomycotina</taxon>
        <taxon>Pichiomycetes</taxon>
        <taxon>Metschnikowiaceae</taxon>
        <taxon>Clavispora</taxon>
    </lineage>
</organism>
<dbReference type="OMA" id="HPYLIYA"/>
<proteinExistence type="inferred from homology"/>
<evidence type="ECO:0000313" key="9">
    <source>
        <dbReference type="EMBL" id="OVF09959.1"/>
    </source>
</evidence>
<evidence type="ECO:0000256" key="1">
    <source>
        <dbReference type="ARBA" id="ARBA00004141"/>
    </source>
</evidence>
<feature type="transmembrane region" description="Helical" evidence="7">
    <location>
        <begin position="214"/>
        <end position="238"/>
    </location>
</feature>
<evidence type="ECO:0000256" key="4">
    <source>
        <dbReference type="ARBA" id="ARBA00023136"/>
    </source>
</evidence>